<evidence type="ECO:0000313" key="3">
    <source>
        <dbReference type="EMBL" id="CAE0499311.1"/>
    </source>
</evidence>
<dbReference type="PANTHER" id="PTHR12874">
    <property type="entry name" value="F-BOX ONLY PROTEIN 48-RELATED"/>
    <property type="match status" value="1"/>
</dbReference>
<dbReference type="EMBL" id="HBIP01024021">
    <property type="protein sequence ID" value="CAE0499311.1"/>
    <property type="molecule type" value="Transcribed_RNA"/>
</dbReference>
<dbReference type="PANTHER" id="PTHR12874:SF9">
    <property type="entry name" value="F-BOX ONLY PROTEIN 48"/>
    <property type="match status" value="1"/>
</dbReference>
<accession>A0A7S3R0W8</accession>
<name>A0A7S3R0W8_DUNTE</name>
<feature type="compositionally biased region" description="Polar residues" evidence="1">
    <location>
        <begin position="752"/>
        <end position="762"/>
    </location>
</feature>
<gene>
    <name evidence="3" type="ORF">DTER00134_LOCUS14384</name>
</gene>
<evidence type="ECO:0000259" key="2">
    <source>
        <dbReference type="Pfam" id="PF12937"/>
    </source>
</evidence>
<dbReference type="InterPro" id="IPR036047">
    <property type="entry name" value="F-box-like_dom_sf"/>
</dbReference>
<protein>
    <recommendedName>
        <fullName evidence="2">F-box domain-containing protein</fullName>
    </recommendedName>
</protein>
<dbReference type="Pfam" id="PF12937">
    <property type="entry name" value="F-box-like"/>
    <property type="match status" value="1"/>
</dbReference>
<feature type="region of interest" description="Disordered" evidence="1">
    <location>
        <begin position="578"/>
        <end position="621"/>
    </location>
</feature>
<dbReference type="InterPro" id="IPR001810">
    <property type="entry name" value="F-box_dom"/>
</dbReference>
<dbReference type="GO" id="GO:0005737">
    <property type="term" value="C:cytoplasm"/>
    <property type="evidence" value="ECO:0007669"/>
    <property type="project" value="TreeGrafter"/>
</dbReference>
<dbReference type="SUPFAM" id="SSF81383">
    <property type="entry name" value="F-box domain"/>
    <property type="match status" value="1"/>
</dbReference>
<feature type="compositionally biased region" description="Low complexity" evidence="1">
    <location>
        <begin position="597"/>
        <end position="614"/>
    </location>
</feature>
<proteinExistence type="predicted"/>
<dbReference type="AlphaFoldDB" id="A0A7S3R0W8"/>
<reference evidence="3" key="1">
    <citation type="submission" date="2021-01" db="EMBL/GenBank/DDBJ databases">
        <authorList>
            <person name="Corre E."/>
            <person name="Pelletier E."/>
            <person name="Niang G."/>
            <person name="Scheremetjew M."/>
            <person name="Finn R."/>
            <person name="Kale V."/>
            <person name="Holt S."/>
            <person name="Cochrane G."/>
            <person name="Meng A."/>
            <person name="Brown T."/>
            <person name="Cohen L."/>
        </authorList>
    </citation>
    <scope>NUCLEOTIDE SEQUENCE</scope>
    <source>
        <strain evidence="3">CCMP1320</strain>
    </source>
</reference>
<evidence type="ECO:0000256" key="1">
    <source>
        <dbReference type="SAM" id="MobiDB-lite"/>
    </source>
</evidence>
<dbReference type="GO" id="GO:0019005">
    <property type="term" value="C:SCF ubiquitin ligase complex"/>
    <property type="evidence" value="ECO:0007669"/>
    <property type="project" value="TreeGrafter"/>
</dbReference>
<feature type="domain" description="F-box" evidence="2">
    <location>
        <begin position="195"/>
        <end position="233"/>
    </location>
</feature>
<sequence>MSMWVRFILIIHLGKYIANNAPIIVLCHMQELWPRQYVVQVVLHLVIFWQAEKVAALHLKQVIHGCRPYAHHLGSCFSPNFWYPRSMNEVLQFFISFRRTNVICAFAGLDCGDGFVAKFKAECRLERSKFRYRLSQEGTQAPGFITLFSEASSLEQRLDTGMAENLEAQAAAVALDERHEDAPKCHLMDACDSLLLQAILLQLDSAADLAHVQCTCKALHRAAQDPALWGALCEKDFGLKLQGEQTRASYCMMRGGLASSGGTSIVLPFHGAVTDTGVDAPISDHWAHNLFSVTPRSIFSTAASVSNAHVFGVLSPWTDQEAATSAGSSSSQALSAGSAQSIAHSENEPLGIKQVLRRLEEGNVHRPFLVRRLQHVAEMFVPGTQGQGSSAAPAANIKALAAQARAALEGCSTTGLEDMLLLAYSALVRREPMGQALLQGITSPMQLAGLRDMAVEIWNAETPHLKQEILGFEGPPAPPTGGRKDAAGGPLYEKHAMLVALAHASASHSQAGTGAPCAQTEQSCCSEGPNTMQQRSPVSLGMVEEVLVSSHQHVTCPIKCGVLYTCVVPPALTHSGQSSRIGHGTLPGHTSQSVSNSYSGSRSPTGGSTSRTSSNEQSRGLSCGHLEEAARGLLVLPNHPMVQVCNDMTEAQQVLEASAKGLLPPVYNWFQCPEGEWVEFDLVPSVSTTGVRSTDESVKRDQEVVDSSQLTPVVWFRLYQGDEKESWIERNRDELAKELALESEQAPAPAHSDQQAPSSSSRLHGRPGAARRSMAPCPALDWNREKLRVLQPRGQQEEEPLKPVPILNPRKWEATTSRPKVCPNLTSAAPELGALLGWQAAPADELNTVEDHAHVSGLSGQIAIRLHRPRPANCVIVKLIAAHNLRPEYNQQRGGCNIDAGHVGLKGRRLVLPAGCVPAGGRACV</sequence>
<dbReference type="GO" id="GO:0031146">
    <property type="term" value="P:SCF-dependent proteasomal ubiquitin-dependent protein catabolic process"/>
    <property type="evidence" value="ECO:0007669"/>
    <property type="project" value="TreeGrafter"/>
</dbReference>
<organism evidence="3">
    <name type="scientific">Dunaliella tertiolecta</name>
    <name type="common">Green alga</name>
    <dbReference type="NCBI Taxonomy" id="3047"/>
    <lineage>
        <taxon>Eukaryota</taxon>
        <taxon>Viridiplantae</taxon>
        <taxon>Chlorophyta</taxon>
        <taxon>core chlorophytes</taxon>
        <taxon>Chlorophyceae</taxon>
        <taxon>CS clade</taxon>
        <taxon>Chlamydomonadales</taxon>
        <taxon>Dunaliellaceae</taxon>
        <taxon>Dunaliella</taxon>
    </lineage>
</organism>
<feature type="region of interest" description="Disordered" evidence="1">
    <location>
        <begin position="740"/>
        <end position="777"/>
    </location>
</feature>